<dbReference type="SMART" id="SM00345">
    <property type="entry name" value="HTH_GNTR"/>
    <property type="match status" value="1"/>
</dbReference>
<keyword evidence="7" id="KW-1185">Reference proteome</keyword>
<dbReference type="GO" id="GO:0003677">
    <property type="term" value="F:DNA binding"/>
    <property type="evidence" value="ECO:0007669"/>
    <property type="project" value="UniProtKB-KW"/>
</dbReference>
<evidence type="ECO:0000256" key="2">
    <source>
        <dbReference type="ARBA" id="ARBA00023125"/>
    </source>
</evidence>
<feature type="region of interest" description="Disordered" evidence="4">
    <location>
        <begin position="234"/>
        <end position="264"/>
    </location>
</feature>
<evidence type="ECO:0000256" key="3">
    <source>
        <dbReference type="ARBA" id="ARBA00023163"/>
    </source>
</evidence>
<dbReference type="InterPro" id="IPR036388">
    <property type="entry name" value="WH-like_DNA-bd_sf"/>
</dbReference>
<dbReference type="Pfam" id="PF00392">
    <property type="entry name" value="GntR"/>
    <property type="match status" value="1"/>
</dbReference>
<proteinExistence type="predicted"/>
<dbReference type="SUPFAM" id="SSF48008">
    <property type="entry name" value="GntR ligand-binding domain-like"/>
    <property type="match status" value="1"/>
</dbReference>
<dbReference type="OrthoDB" id="1040417at2"/>
<dbReference type="STRING" id="404433.BTW07_18335"/>
<dbReference type="EMBL" id="MSDO01000038">
    <property type="protein sequence ID" value="OLO02684.1"/>
    <property type="molecule type" value="Genomic_DNA"/>
</dbReference>
<dbReference type="PROSITE" id="PS50949">
    <property type="entry name" value="HTH_GNTR"/>
    <property type="match status" value="1"/>
</dbReference>
<evidence type="ECO:0000256" key="4">
    <source>
        <dbReference type="SAM" id="MobiDB-lite"/>
    </source>
</evidence>
<keyword evidence="1" id="KW-0805">Transcription regulation</keyword>
<dbReference type="PRINTS" id="PR00035">
    <property type="entry name" value="HTHGNTR"/>
</dbReference>
<dbReference type="PANTHER" id="PTHR43537">
    <property type="entry name" value="TRANSCRIPTIONAL REGULATOR, GNTR FAMILY"/>
    <property type="match status" value="1"/>
</dbReference>
<evidence type="ECO:0000256" key="1">
    <source>
        <dbReference type="ARBA" id="ARBA00023015"/>
    </source>
</evidence>
<dbReference type="Proteomes" id="UP000186878">
    <property type="component" value="Unassembled WGS sequence"/>
</dbReference>
<accession>A0A1Q8SMP3</accession>
<feature type="domain" description="HTH gntR-type" evidence="5">
    <location>
        <begin position="12"/>
        <end position="80"/>
    </location>
</feature>
<name>A0A1Q8SMP3_9GAMM</name>
<dbReference type="InterPro" id="IPR011711">
    <property type="entry name" value="GntR_C"/>
</dbReference>
<keyword evidence="2" id="KW-0238">DNA-binding</keyword>
<evidence type="ECO:0000313" key="7">
    <source>
        <dbReference type="Proteomes" id="UP000186878"/>
    </source>
</evidence>
<comment type="caution">
    <text evidence="6">The sequence shown here is derived from an EMBL/GenBank/DDBJ whole genome shotgun (WGS) entry which is preliminary data.</text>
</comment>
<dbReference type="CDD" id="cd07377">
    <property type="entry name" value="WHTH_GntR"/>
    <property type="match status" value="1"/>
</dbReference>
<dbReference type="PANTHER" id="PTHR43537:SF5">
    <property type="entry name" value="UXU OPERON TRANSCRIPTIONAL REGULATOR"/>
    <property type="match status" value="1"/>
</dbReference>
<sequence>MSENIEQPSRGPQLSEQVAQRLSDAIQAGEWGRGARLPTEAALGERYGISRSVVREAISMLRNGGLVTSRRGSGSFVAESPTISLRLPIPDPDLQSVVEVLELRRPLEVEAARLAAERCTPSQLRRIRNAMVDIDEAVEAGLSGVDQDLAFHRAIAEAANNTHFTAVLDFYNRFLHHAIRVTRTNESMRETFMQQVVAEHQAILDAIAAGNADAAARAAAIHLEHAEMRLRQAPPDLLKSVLERAEAPAEPSSTSSTQQGERPS</sequence>
<dbReference type="InterPro" id="IPR036390">
    <property type="entry name" value="WH_DNA-bd_sf"/>
</dbReference>
<gene>
    <name evidence="6" type="ORF">BTW07_18335</name>
</gene>
<dbReference type="InterPro" id="IPR008920">
    <property type="entry name" value="TF_FadR/GntR_C"/>
</dbReference>
<dbReference type="SUPFAM" id="SSF46785">
    <property type="entry name" value="Winged helix' DNA-binding domain"/>
    <property type="match status" value="1"/>
</dbReference>
<reference evidence="6 7" key="1">
    <citation type="submission" date="2016-12" db="EMBL/GenBank/DDBJ databases">
        <title>Draft genome sequences of strains Salinicola socius SMB35, Salinicola sp. MH3R3-1 and Chromohalobacter sp. SMB17 from the Verkhnekamsk potash mining region of Russia.</title>
        <authorList>
            <person name="Mavrodi D.V."/>
            <person name="Olsson B.E."/>
            <person name="Korsakova E.S."/>
            <person name="Pyankova A."/>
            <person name="Mavrodi O.V."/>
            <person name="Plotnikova E.G."/>
        </authorList>
    </citation>
    <scope>NUCLEOTIDE SEQUENCE [LARGE SCALE GENOMIC DNA]</scope>
    <source>
        <strain evidence="6 7">SMB35</strain>
    </source>
</reference>
<dbReference type="Pfam" id="PF07729">
    <property type="entry name" value="FCD"/>
    <property type="match status" value="1"/>
</dbReference>
<keyword evidence="3" id="KW-0804">Transcription</keyword>
<dbReference type="SMART" id="SM00895">
    <property type="entry name" value="FCD"/>
    <property type="match status" value="1"/>
</dbReference>
<evidence type="ECO:0000259" key="5">
    <source>
        <dbReference type="PROSITE" id="PS50949"/>
    </source>
</evidence>
<dbReference type="InterPro" id="IPR000524">
    <property type="entry name" value="Tscrpt_reg_HTH_GntR"/>
</dbReference>
<evidence type="ECO:0000313" key="6">
    <source>
        <dbReference type="EMBL" id="OLO02684.1"/>
    </source>
</evidence>
<feature type="compositionally biased region" description="Low complexity" evidence="4">
    <location>
        <begin position="248"/>
        <end position="264"/>
    </location>
</feature>
<dbReference type="Gene3D" id="1.20.120.530">
    <property type="entry name" value="GntR ligand-binding domain-like"/>
    <property type="match status" value="1"/>
</dbReference>
<organism evidence="6 7">
    <name type="scientific">Salinicola socius</name>
    <dbReference type="NCBI Taxonomy" id="404433"/>
    <lineage>
        <taxon>Bacteria</taxon>
        <taxon>Pseudomonadati</taxon>
        <taxon>Pseudomonadota</taxon>
        <taxon>Gammaproteobacteria</taxon>
        <taxon>Oceanospirillales</taxon>
        <taxon>Halomonadaceae</taxon>
        <taxon>Salinicola</taxon>
    </lineage>
</organism>
<dbReference type="GO" id="GO:0003700">
    <property type="term" value="F:DNA-binding transcription factor activity"/>
    <property type="evidence" value="ECO:0007669"/>
    <property type="project" value="InterPro"/>
</dbReference>
<dbReference type="RefSeq" id="WP_075571610.1">
    <property type="nucleotide sequence ID" value="NZ_MSDO01000038.1"/>
</dbReference>
<protein>
    <submittedName>
        <fullName evidence="6">GntR family transcriptional regulator</fullName>
    </submittedName>
</protein>
<dbReference type="AlphaFoldDB" id="A0A1Q8SMP3"/>
<dbReference type="Gene3D" id="1.10.10.10">
    <property type="entry name" value="Winged helix-like DNA-binding domain superfamily/Winged helix DNA-binding domain"/>
    <property type="match status" value="1"/>
</dbReference>